<proteinExistence type="predicted"/>
<dbReference type="Proteomes" id="UP000242243">
    <property type="component" value="Unassembled WGS sequence"/>
</dbReference>
<feature type="transmembrane region" description="Helical" evidence="1">
    <location>
        <begin position="9"/>
        <end position="30"/>
    </location>
</feature>
<dbReference type="Proteomes" id="UP000321547">
    <property type="component" value="Unassembled WGS sequence"/>
</dbReference>
<evidence type="ECO:0000259" key="2">
    <source>
        <dbReference type="Pfam" id="PF13273"/>
    </source>
</evidence>
<evidence type="ECO:0000313" key="3">
    <source>
        <dbReference type="EMBL" id="GEM01830.1"/>
    </source>
</evidence>
<keyword evidence="6" id="KW-1185">Reference proteome</keyword>
<evidence type="ECO:0000313" key="5">
    <source>
        <dbReference type="Proteomes" id="UP000242243"/>
    </source>
</evidence>
<dbReference type="Pfam" id="PF13273">
    <property type="entry name" value="DUF4064"/>
    <property type="match status" value="1"/>
</dbReference>
<dbReference type="EMBL" id="BJWI01000017">
    <property type="protein sequence ID" value="GEM01830.1"/>
    <property type="molecule type" value="Genomic_DNA"/>
</dbReference>
<dbReference type="AlphaFoldDB" id="A0A1I5QJQ2"/>
<dbReference type="OrthoDB" id="2357232at2"/>
<protein>
    <recommendedName>
        <fullName evidence="2">DUF4064 domain-containing protein</fullName>
    </recommendedName>
</protein>
<keyword evidence="1" id="KW-0812">Transmembrane</keyword>
<accession>A0A1I5QJQ2</accession>
<feature type="transmembrane region" description="Helical" evidence="1">
    <location>
        <begin position="73"/>
        <end position="93"/>
    </location>
</feature>
<feature type="domain" description="DUF4064" evidence="2">
    <location>
        <begin position="2"/>
        <end position="115"/>
    </location>
</feature>
<reference evidence="3 6" key="2">
    <citation type="submission" date="2019-07" db="EMBL/GenBank/DDBJ databases">
        <title>Whole genome shotgun sequence of Halolactibacillus halophilus NBRC 100868.</title>
        <authorList>
            <person name="Hosoyama A."/>
            <person name="Uohara A."/>
            <person name="Ohji S."/>
            <person name="Ichikawa N."/>
        </authorList>
    </citation>
    <scope>NUCLEOTIDE SEQUENCE [LARGE SCALE GENOMIC DNA]</scope>
    <source>
        <strain evidence="3 6">NBRC 100868</strain>
    </source>
</reference>
<dbReference type="EMBL" id="FOXC01000022">
    <property type="protein sequence ID" value="SFP46463.1"/>
    <property type="molecule type" value="Genomic_DNA"/>
</dbReference>
<keyword evidence="1" id="KW-0472">Membrane</keyword>
<evidence type="ECO:0000256" key="1">
    <source>
        <dbReference type="SAM" id="Phobius"/>
    </source>
</evidence>
<evidence type="ECO:0000313" key="4">
    <source>
        <dbReference type="EMBL" id="SFP46463.1"/>
    </source>
</evidence>
<organism evidence="4 5">
    <name type="scientific">Halolactibacillus halophilus</name>
    <dbReference type="NCBI Taxonomy" id="306540"/>
    <lineage>
        <taxon>Bacteria</taxon>
        <taxon>Bacillati</taxon>
        <taxon>Bacillota</taxon>
        <taxon>Bacilli</taxon>
        <taxon>Bacillales</taxon>
        <taxon>Bacillaceae</taxon>
        <taxon>Halolactibacillus</taxon>
    </lineage>
</organism>
<dbReference type="InterPro" id="IPR025273">
    <property type="entry name" value="DUF4064"/>
</dbReference>
<dbReference type="STRING" id="306540.SAMN05421839_12224"/>
<evidence type="ECO:0000313" key="6">
    <source>
        <dbReference type="Proteomes" id="UP000321547"/>
    </source>
</evidence>
<gene>
    <name evidence="3" type="ORF">HHA03_13620</name>
    <name evidence="4" type="ORF">SAMN05421839_12224</name>
</gene>
<name>A0A1I5QJQ2_9BACI</name>
<sequence>MSRRFEKILIILGMAVYIFFGVQGASMLIVHNDEARAMELYESYQTDLSESNENDFELPEFTVFRDNLQSGGILILILSVATVITGGLSFYFLKKDIKPKMVGILLLASGALVAFLGFAPAMLGSLLYMMSGGLVLFKKPKQLTA</sequence>
<dbReference type="RefSeq" id="WP_089832390.1">
    <property type="nucleotide sequence ID" value="NZ_BJWI01000017.1"/>
</dbReference>
<keyword evidence="1" id="KW-1133">Transmembrane helix</keyword>
<feature type="transmembrane region" description="Helical" evidence="1">
    <location>
        <begin position="105"/>
        <end position="130"/>
    </location>
</feature>
<reference evidence="4 5" key="1">
    <citation type="submission" date="2016-10" db="EMBL/GenBank/DDBJ databases">
        <authorList>
            <person name="de Groot N.N."/>
        </authorList>
    </citation>
    <scope>NUCLEOTIDE SEQUENCE [LARGE SCALE GENOMIC DNA]</scope>
    <source>
        <strain evidence="4 5">DSM 17073</strain>
    </source>
</reference>